<proteinExistence type="predicted"/>
<reference evidence="3 4" key="1">
    <citation type="journal article" date="2016" name="Gene">
        <title>PacBio SMRT assembly of a complex multi-replicon genome reveals chlorocatechol degradative operon in a region of genome plasticity.</title>
        <authorList>
            <person name="Ricker N."/>
            <person name="Shen S.Y."/>
            <person name="Goordial J."/>
            <person name="Jin S."/>
            <person name="Fulthorpe R.R."/>
        </authorList>
    </citation>
    <scope>NUCLEOTIDE SEQUENCE [LARGE SCALE GENOMIC DNA]</scope>
    <source>
        <strain evidence="3 4">OLGA172</strain>
    </source>
</reference>
<evidence type="ECO:0000256" key="2">
    <source>
        <dbReference type="SAM" id="Phobius"/>
    </source>
</evidence>
<keyword evidence="2" id="KW-1133">Transmembrane helix</keyword>
<dbReference type="AlphaFoldDB" id="A0A160FSY6"/>
<feature type="transmembrane region" description="Helical" evidence="2">
    <location>
        <begin position="65"/>
        <end position="85"/>
    </location>
</feature>
<dbReference type="Proteomes" id="UP000076852">
    <property type="component" value="Chromosome 2"/>
</dbReference>
<gene>
    <name evidence="3" type="ORF">AYM40_27460</name>
</gene>
<keyword evidence="2" id="KW-0472">Membrane</keyword>
<evidence type="ECO:0008006" key="5">
    <source>
        <dbReference type="Google" id="ProtNLM"/>
    </source>
</evidence>
<dbReference type="KEGG" id="buz:AYM40_27460"/>
<feature type="transmembrane region" description="Helical" evidence="2">
    <location>
        <begin position="91"/>
        <end position="112"/>
    </location>
</feature>
<sequence>MSLIVAARFTTFPTAENAAQKLFDAGFVEEDVTLFFVNPRGQHARYPIGGDTHTDPAARAAPKGAGMGVTIGAVGGAVVGVAIFAAFAAPLLVSLIAAGVGAYIGSLVGAMAHTREGGHVGHHLPFHEEMRDSGVLVAVHVCPDNQFDAARVLREAGGLAIERASGRWQQGRWADFDPRKTPEPLNEPLSEFSEKHA</sequence>
<feature type="region of interest" description="Disordered" evidence="1">
    <location>
        <begin position="172"/>
        <end position="197"/>
    </location>
</feature>
<accession>A0A160FSY6</accession>
<dbReference type="OrthoDB" id="6369218at2"/>
<keyword evidence="2" id="KW-0812">Transmembrane</keyword>
<dbReference type="EMBL" id="CP014579">
    <property type="protein sequence ID" value="ANB76022.1"/>
    <property type="molecule type" value="Genomic_DNA"/>
</dbReference>
<dbReference type="STRING" id="1804984.AYM40_27460"/>
<evidence type="ECO:0000313" key="4">
    <source>
        <dbReference type="Proteomes" id="UP000076852"/>
    </source>
</evidence>
<name>A0A160FSY6_9BURK</name>
<keyword evidence="4" id="KW-1185">Reference proteome</keyword>
<organism evidence="3 4">
    <name type="scientific">Paraburkholderia phytofirmans OLGA172</name>
    <dbReference type="NCBI Taxonomy" id="1417228"/>
    <lineage>
        <taxon>Bacteria</taxon>
        <taxon>Pseudomonadati</taxon>
        <taxon>Pseudomonadota</taxon>
        <taxon>Betaproteobacteria</taxon>
        <taxon>Burkholderiales</taxon>
        <taxon>Burkholderiaceae</taxon>
        <taxon>Paraburkholderia</taxon>
    </lineage>
</organism>
<dbReference type="RefSeq" id="WP_063499277.1">
    <property type="nucleotide sequence ID" value="NZ_CP014579.1"/>
</dbReference>
<evidence type="ECO:0000256" key="1">
    <source>
        <dbReference type="SAM" id="MobiDB-lite"/>
    </source>
</evidence>
<evidence type="ECO:0000313" key="3">
    <source>
        <dbReference type="EMBL" id="ANB76022.1"/>
    </source>
</evidence>
<protein>
    <recommendedName>
        <fullName evidence="5">Glycine zipper domain-containing protein</fullName>
    </recommendedName>
</protein>